<dbReference type="HAMAP" id="MF_00867">
    <property type="entry name" value="KhpB"/>
    <property type="match status" value="1"/>
</dbReference>
<dbReference type="RefSeq" id="WP_219781238.1">
    <property type="nucleotide sequence ID" value="NZ_JAHXPT010000019.1"/>
</dbReference>
<dbReference type="InterPro" id="IPR032782">
    <property type="entry name" value="KhpB_N"/>
</dbReference>
<evidence type="ECO:0000313" key="9">
    <source>
        <dbReference type="EMBL" id="MBW6411772.1"/>
    </source>
</evidence>
<name>A0ABS7ASX4_9CLOT</name>
<dbReference type="PANTHER" id="PTHR35800">
    <property type="entry name" value="PROTEIN JAG"/>
    <property type="match status" value="1"/>
</dbReference>
<dbReference type="Gene3D" id="3.30.1370.50">
    <property type="entry name" value="R3H-like domain"/>
    <property type="match status" value="1"/>
</dbReference>
<dbReference type="SMART" id="SM01245">
    <property type="entry name" value="Jag_N"/>
    <property type="match status" value="1"/>
</dbReference>
<comment type="subcellular location">
    <subcellularLocation>
        <location evidence="6">Cytoplasm</location>
    </subcellularLocation>
</comment>
<evidence type="ECO:0000256" key="7">
    <source>
        <dbReference type="SAM" id="Coils"/>
    </source>
</evidence>
<sequence>MKSIELEGKTVEEALKKALIELNTTKNMVEVEVLEEGSKGLFSFIGSKPAKIRVTIKRNYIEEINNFLNVVLKTMDIEAEVDIKEDNNIIKVNLSGKKVGAIIGYRGETLDSLQCLISLMVNKNNDIPYKRVILDIENYRNKREETLKRVAEKTAAKVKRTGKTFKLEPMNPYERRIIHSSLQYNDFVYTYSEGNEPFRKVVVELKRN</sequence>
<evidence type="ECO:0000313" key="10">
    <source>
        <dbReference type="Proteomes" id="UP001519921"/>
    </source>
</evidence>
<comment type="caution">
    <text evidence="9">The sequence shown here is derived from an EMBL/GenBank/DDBJ whole genome shotgun (WGS) entry which is preliminary data.</text>
</comment>
<keyword evidence="5 6" id="KW-0961">Cell wall biogenesis/degradation</keyword>
<keyword evidence="3 6" id="KW-0133">Cell shape</keyword>
<accession>A0ABS7ASX4</accession>
<dbReference type="Gene3D" id="3.30.300.20">
    <property type="match status" value="1"/>
</dbReference>
<evidence type="ECO:0000259" key="8">
    <source>
        <dbReference type="PROSITE" id="PS51061"/>
    </source>
</evidence>
<evidence type="ECO:0000256" key="5">
    <source>
        <dbReference type="ARBA" id="ARBA00023316"/>
    </source>
</evidence>
<feature type="domain" description="R3H" evidence="8">
    <location>
        <begin position="141"/>
        <end position="207"/>
    </location>
</feature>
<comment type="similarity">
    <text evidence="6">Belongs to the KhpB RNA-binding protein family.</text>
</comment>
<feature type="region of interest" description="Jag_N domain" evidence="6">
    <location>
        <begin position="5"/>
        <end position="55"/>
    </location>
</feature>
<dbReference type="InterPro" id="IPR036867">
    <property type="entry name" value="R3H_dom_sf"/>
</dbReference>
<keyword evidence="10" id="KW-1185">Reference proteome</keyword>
<organism evidence="9 10">
    <name type="scientific">Clostridium weizhouense</name>
    <dbReference type="NCBI Taxonomy" id="2859781"/>
    <lineage>
        <taxon>Bacteria</taxon>
        <taxon>Bacillati</taxon>
        <taxon>Bacillota</taxon>
        <taxon>Clostridia</taxon>
        <taxon>Eubacteriales</taxon>
        <taxon>Clostridiaceae</taxon>
        <taxon>Clostridium</taxon>
    </lineage>
</organism>
<dbReference type="CDD" id="cd02414">
    <property type="entry name" value="KH-II_Jag"/>
    <property type="match status" value="1"/>
</dbReference>
<feature type="coiled-coil region" evidence="7">
    <location>
        <begin position="129"/>
        <end position="156"/>
    </location>
</feature>
<evidence type="ECO:0000256" key="1">
    <source>
        <dbReference type="ARBA" id="ARBA00022490"/>
    </source>
</evidence>
<dbReference type="SUPFAM" id="SSF82708">
    <property type="entry name" value="R3H domain"/>
    <property type="match status" value="1"/>
</dbReference>
<dbReference type="Pfam" id="PF01424">
    <property type="entry name" value="R3H"/>
    <property type="match status" value="1"/>
</dbReference>
<keyword evidence="1 6" id="KW-0963">Cytoplasm</keyword>
<dbReference type="CDD" id="cd02644">
    <property type="entry name" value="R3H_jag"/>
    <property type="match status" value="1"/>
</dbReference>
<dbReference type="InterPro" id="IPR034079">
    <property type="entry name" value="R3H_KhpB"/>
</dbReference>
<dbReference type="PROSITE" id="PS51061">
    <property type="entry name" value="R3H"/>
    <property type="match status" value="1"/>
</dbReference>
<dbReference type="NCBIfam" id="NF041568">
    <property type="entry name" value="Jag_EloR"/>
    <property type="match status" value="1"/>
</dbReference>
<dbReference type="InterPro" id="IPR001374">
    <property type="entry name" value="R3H_dom"/>
</dbReference>
<dbReference type="PANTHER" id="PTHR35800:SF1">
    <property type="entry name" value="RNA-BINDING PROTEIN KHPB"/>
    <property type="match status" value="1"/>
</dbReference>
<keyword evidence="2 6" id="KW-0694">RNA-binding</keyword>
<comment type="function">
    <text evidence="6">A probable RNA chaperone. Forms a complex with KhpA which binds to cellular RNA and controls its expression. Plays a role in peptidoglycan (PG) homeostasis and cell length regulation.</text>
</comment>
<comment type="subunit">
    <text evidence="6">Forms a complex with KhpA.</text>
</comment>
<dbReference type="Gene3D" id="3.30.30.80">
    <property type="entry name" value="probable RNA-binding protein from clostridium symbiosum atcc 14940"/>
    <property type="match status" value="1"/>
</dbReference>
<dbReference type="InterPro" id="IPR039247">
    <property type="entry name" value="KhpB"/>
</dbReference>
<evidence type="ECO:0000256" key="4">
    <source>
        <dbReference type="ARBA" id="ARBA00023186"/>
    </source>
</evidence>
<dbReference type="Pfam" id="PF13083">
    <property type="entry name" value="KH_KhpA-B"/>
    <property type="match status" value="1"/>
</dbReference>
<dbReference type="InterPro" id="IPR015946">
    <property type="entry name" value="KH_dom-like_a/b"/>
</dbReference>
<reference evidence="9 10" key="1">
    <citation type="submission" date="2021-07" db="EMBL/GenBank/DDBJ databases">
        <title>Clostridium weizhouense sp. nov., an anaerobic bacterium isolated from activated sludge of Petroleum wastewater.</title>
        <authorList>
            <person name="Li Q."/>
        </authorList>
    </citation>
    <scope>NUCLEOTIDE SEQUENCE [LARGE SCALE GENOMIC DNA]</scope>
    <source>
        <strain evidence="9 10">YB-6</strain>
    </source>
</reference>
<keyword evidence="4 6" id="KW-0143">Chaperone</keyword>
<dbReference type="InterPro" id="IPR038008">
    <property type="entry name" value="Jag_KH"/>
</dbReference>
<gene>
    <name evidence="6" type="primary">khpB</name>
    <name evidence="6" type="synonym">eloR</name>
    <name evidence="9" type="ORF">KYD98_16950</name>
</gene>
<evidence type="ECO:0000256" key="2">
    <source>
        <dbReference type="ARBA" id="ARBA00022884"/>
    </source>
</evidence>
<dbReference type="Proteomes" id="UP001519921">
    <property type="component" value="Unassembled WGS sequence"/>
</dbReference>
<keyword evidence="7" id="KW-0175">Coiled coil</keyword>
<dbReference type="EMBL" id="JAHXPT010000019">
    <property type="protein sequence ID" value="MBW6411772.1"/>
    <property type="molecule type" value="Genomic_DNA"/>
</dbReference>
<evidence type="ECO:0000256" key="6">
    <source>
        <dbReference type="HAMAP-Rule" id="MF_00867"/>
    </source>
</evidence>
<dbReference type="InterPro" id="IPR038247">
    <property type="entry name" value="Jag_N_dom_sf"/>
</dbReference>
<protein>
    <recommendedName>
        <fullName evidence="6">RNA-binding protein KhpB</fullName>
    </recommendedName>
    <alternativeName>
        <fullName evidence="6">RNA-binding protein EloR</fullName>
    </alternativeName>
</protein>
<comment type="domain">
    <text evidence="6">Has an N-terminal Jag-N domain and 2 RNA-binding domains (KH and R3H).</text>
</comment>
<evidence type="ECO:0000256" key="3">
    <source>
        <dbReference type="ARBA" id="ARBA00022960"/>
    </source>
</evidence>
<dbReference type="Pfam" id="PF14804">
    <property type="entry name" value="Jag_N"/>
    <property type="match status" value="1"/>
</dbReference>
<dbReference type="SMART" id="SM00393">
    <property type="entry name" value="R3H"/>
    <property type="match status" value="1"/>
</dbReference>
<proteinExistence type="inferred from homology"/>